<comment type="caution">
    <text evidence="1">The sequence shown here is derived from an EMBL/GenBank/DDBJ whole genome shotgun (WGS) entry which is preliminary data.</text>
</comment>
<dbReference type="EMBL" id="VYZN01000001">
    <property type="protein sequence ID" value="KAE9545685.1"/>
    <property type="molecule type" value="Genomic_DNA"/>
</dbReference>
<reference evidence="1 2" key="1">
    <citation type="submission" date="2019-08" db="EMBL/GenBank/DDBJ databases">
        <title>The genome of the soybean aphid Biotype 1, its phylome, world population structure and adaptation to the North American continent.</title>
        <authorList>
            <person name="Giordano R."/>
            <person name="Donthu R.K."/>
            <person name="Hernandez A.G."/>
            <person name="Wright C.L."/>
            <person name="Zimin A.V."/>
        </authorList>
    </citation>
    <scope>NUCLEOTIDE SEQUENCE [LARGE SCALE GENOMIC DNA]</scope>
    <source>
        <tissue evidence="1">Whole aphids</tissue>
    </source>
</reference>
<dbReference type="AlphaFoldDB" id="A0A6G0U976"/>
<organism evidence="1 2">
    <name type="scientific">Aphis glycines</name>
    <name type="common">Soybean aphid</name>
    <dbReference type="NCBI Taxonomy" id="307491"/>
    <lineage>
        <taxon>Eukaryota</taxon>
        <taxon>Metazoa</taxon>
        <taxon>Ecdysozoa</taxon>
        <taxon>Arthropoda</taxon>
        <taxon>Hexapoda</taxon>
        <taxon>Insecta</taxon>
        <taxon>Pterygota</taxon>
        <taxon>Neoptera</taxon>
        <taxon>Paraneoptera</taxon>
        <taxon>Hemiptera</taxon>
        <taxon>Sternorrhyncha</taxon>
        <taxon>Aphidomorpha</taxon>
        <taxon>Aphidoidea</taxon>
        <taxon>Aphididae</taxon>
        <taxon>Aphidini</taxon>
        <taxon>Aphis</taxon>
        <taxon>Aphis</taxon>
    </lineage>
</organism>
<sequence length="272" mass="31500">MNYTNCNLKAVSDQRSQMGHLLVNLKYEYYAHRVFAGLSLKRDIIQSTIVAQAPSMYCKKKLIKLHDELLLTAKKYMYIYINLKRVLRDQLGFERKPESRPILLHRNNATSEYYKKIDLICFSFLLISEIVFARTKNLYFFLITKSLVGSRHGHFLTAPFVCKLQAASKRKGFFNNLLSHLMVDEKKNKLLRSNNNCNNNNKNNAFHLFHIIRPWIRITLSGVSKNSTVSLIITQDDATLCIPFGHLIMLGTPIEKKTITNYQAINDGKHNE</sequence>
<keyword evidence="2" id="KW-1185">Reference proteome</keyword>
<accession>A0A6G0U976</accession>
<gene>
    <name evidence="1" type="ORF">AGLY_001228</name>
</gene>
<name>A0A6G0U976_APHGL</name>
<proteinExistence type="predicted"/>
<dbReference type="Proteomes" id="UP000475862">
    <property type="component" value="Unassembled WGS sequence"/>
</dbReference>
<evidence type="ECO:0000313" key="1">
    <source>
        <dbReference type="EMBL" id="KAE9545685.1"/>
    </source>
</evidence>
<evidence type="ECO:0000313" key="2">
    <source>
        <dbReference type="Proteomes" id="UP000475862"/>
    </source>
</evidence>
<protein>
    <submittedName>
        <fullName evidence="1">Uncharacterized protein</fullName>
    </submittedName>
</protein>